<reference evidence="17 18" key="1">
    <citation type="submission" date="2025-04" db="UniProtKB">
        <authorList>
            <consortium name="RefSeq"/>
        </authorList>
    </citation>
    <scope>IDENTIFICATION</scope>
    <source>
        <tissue evidence="17 18">Whole organism</tissue>
    </source>
</reference>
<feature type="binding site" description="axial binding residue" evidence="13">
    <location>
        <position position="455"/>
    </location>
    <ligand>
        <name>heme</name>
        <dbReference type="ChEBI" id="CHEBI:30413"/>
    </ligand>
    <ligandPart>
        <name>Fe</name>
        <dbReference type="ChEBI" id="CHEBI:18248"/>
    </ligandPart>
</feature>
<dbReference type="PANTHER" id="PTHR24291:SF189">
    <property type="entry name" value="CYTOCHROME P450 4C3-RELATED"/>
    <property type="match status" value="1"/>
</dbReference>
<evidence type="ECO:0000256" key="8">
    <source>
        <dbReference type="ARBA" id="ARBA00022848"/>
    </source>
</evidence>
<keyword evidence="15" id="KW-0732">Signal</keyword>
<dbReference type="InterPro" id="IPR002401">
    <property type="entry name" value="Cyt_P450_E_grp-I"/>
</dbReference>
<keyword evidence="11 14" id="KW-0503">Monooxygenase</keyword>
<evidence type="ECO:0000256" key="3">
    <source>
        <dbReference type="ARBA" id="ARBA00004406"/>
    </source>
</evidence>
<feature type="signal peptide" evidence="15">
    <location>
        <begin position="1"/>
        <end position="17"/>
    </location>
</feature>
<dbReference type="Proteomes" id="UP000504606">
    <property type="component" value="Unplaced"/>
</dbReference>
<keyword evidence="7" id="KW-0256">Endoplasmic reticulum</keyword>
<dbReference type="Gene3D" id="1.10.630.10">
    <property type="entry name" value="Cytochrome P450"/>
    <property type="match status" value="1"/>
</dbReference>
<evidence type="ECO:0000256" key="14">
    <source>
        <dbReference type="RuleBase" id="RU000461"/>
    </source>
</evidence>
<dbReference type="RefSeq" id="XP_052123820.1">
    <property type="nucleotide sequence ID" value="XM_052267860.1"/>
</dbReference>
<proteinExistence type="inferred from homology"/>
<evidence type="ECO:0000256" key="4">
    <source>
        <dbReference type="ARBA" id="ARBA00010617"/>
    </source>
</evidence>
<dbReference type="KEGG" id="foc:113210321"/>
<keyword evidence="10 13" id="KW-0408">Iron</keyword>
<evidence type="ECO:0000256" key="7">
    <source>
        <dbReference type="ARBA" id="ARBA00022824"/>
    </source>
</evidence>
<evidence type="ECO:0000256" key="10">
    <source>
        <dbReference type="ARBA" id="ARBA00023004"/>
    </source>
</evidence>
<evidence type="ECO:0000256" key="5">
    <source>
        <dbReference type="ARBA" id="ARBA00022617"/>
    </source>
</evidence>
<dbReference type="OrthoDB" id="7388822at2759"/>
<evidence type="ECO:0000313" key="17">
    <source>
        <dbReference type="RefSeq" id="XP_026284054.2"/>
    </source>
</evidence>
<dbReference type="RefSeq" id="XP_026284054.2">
    <property type="nucleotide sequence ID" value="XM_026428269.2"/>
</dbReference>
<gene>
    <name evidence="17 18" type="primary">LOC113210321</name>
</gene>
<comment type="subcellular location">
    <subcellularLocation>
        <location evidence="3">Endoplasmic reticulum membrane</location>
        <topology evidence="3">Peripheral membrane protein</topology>
    </subcellularLocation>
    <subcellularLocation>
        <location evidence="2">Microsome membrane</location>
        <topology evidence="2">Peripheral membrane protein</topology>
    </subcellularLocation>
</comment>
<comment type="cofactor">
    <cofactor evidence="1 13">
        <name>heme</name>
        <dbReference type="ChEBI" id="CHEBI:30413"/>
    </cofactor>
</comment>
<dbReference type="GO" id="GO:0004497">
    <property type="term" value="F:monooxygenase activity"/>
    <property type="evidence" value="ECO:0007669"/>
    <property type="project" value="UniProtKB-KW"/>
</dbReference>
<accession>A0A6J1SRX5</accession>
<evidence type="ECO:0000256" key="11">
    <source>
        <dbReference type="ARBA" id="ARBA00023033"/>
    </source>
</evidence>
<dbReference type="GeneID" id="113210321"/>
<keyword evidence="8" id="KW-0492">Microsome</keyword>
<keyword evidence="12" id="KW-0472">Membrane</keyword>
<dbReference type="InterPro" id="IPR017972">
    <property type="entry name" value="Cyt_P450_CS"/>
</dbReference>
<feature type="chain" id="PRO_5044639487" evidence="15">
    <location>
        <begin position="18"/>
        <end position="513"/>
    </location>
</feature>
<keyword evidence="5 13" id="KW-0349">Heme</keyword>
<evidence type="ECO:0000256" key="1">
    <source>
        <dbReference type="ARBA" id="ARBA00001971"/>
    </source>
</evidence>
<protein>
    <submittedName>
        <fullName evidence="17 18">Cytochrome P450 4c3-like</fullName>
    </submittedName>
</protein>
<dbReference type="Pfam" id="PF00067">
    <property type="entry name" value="p450"/>
    <property type="match status" value="1"/>
</dbReference>
<evidence type="ECO:0000313" key="16">
    <source>
        <dbReference type="Proteomes" id="UP000504606"/>
    </source>
</evidence>
<evidence type="ECO:0000256" key="15">
    <source>
        <dbReference type="SAM" id="SignalP"/>
    </source>
</evidence>
<comment type="similarity">
    <text evidence="4 14">Belongs to the cytochrome P450 family.</text>
</comment>
<dbReference type="GO" id="GO:0016705">
    <property type="term" value="F:oxidoreductase activity, acting on paired donors, with incorporation or reduction of molecular oxygen"/>
    <property type="evidence" value="ECO:0007669"/>
    <property type="project" value="InterPro"/>
</dbReference>
<keyword evidence="9 14" id="KW-0560">Oxidoreductase</keyword>
<dbReference type="InterPro" id="IPR050196">
    <property type="entry name" value="Cytochrome_P450_Monoox"/>
</dbReference>
<evidence type="ECO:0000256" key="6">
    <source>
        <dbReference type="ARBA" id="ARBA00022723"/>
    </source>
</evidence>
<dbReference type="PROSITE" id="PS00086">
    <property type="entry name" value="CYTOCHROME_P450"/>
    <property type="match status" value="1"/>
</dbReference>
<dbReference type="PRINTS" id="PR00463">
    <property type="entry name" value="EP450I"/>
</dbReference>
<keyword evidence="16" id="KW-1185">Reference proteome</keyword>
<organism evidence="16 17">
    <name type="scientific">Frankliniella occidentalis</name>
    <name type="common">Western flower thrips</name>
    <name type="synonym">Euthrips occidentalis</name>
    <dbReference type="NCBI Taxonomy" id="133901"/>
    <lineage>
        <taxon>Eukaryota</taxon>
        <taxon>Metazoa</taxon>
        <taxon>Ecdysozoa</taxon>
        <taxon>Arthropoda</taxon>
        <taxon>Hexapoda</taxon>
        <taxon>Insecta</taxon>
        <taxon>Pterygota</taxon>
        <taxon>Neoptera</taxon>
        <taxon>Paraneoptera</taxon>
        <taxon>Thysanoptera</taxon>
        <taxon>Terebrantia</taxon>
        <taxon>Thripoidea</taxon>
        <taxon>Thripidae</taxon>
        <taxon>Frankliniella</taxon>
    </lineage>
</organism>
<dbReference type="GO" id="GO:0020037">
    <property type="term" value="F:heme binding"/>
    <property type="evidence" value="ECO:0007669"/>
    <property type="project" value="InterPro"/>
</dbReference>
<dbReference type="SUPFAM" id="SSF48264">
    <property type="entry name" value="Cytochrome P450"/>
    <property type="match status" value="1"/>
</dbReference>
<evidence type="ECO:0000256" key="12">
    <source>
        <dbReference type="ARBA" id="ARBA00023136"/>
    </source>
</evidence>
<dbReference type="GO" id="GO:0005506">
    <property type="term" value="F:iron ion binding"/>
    <property type="evidence" value="ECO:0007669"/>
    <property type="project" value="InterPro"/>
</dbReference>
<keyword evidence="6 13" id="KW-0479">Metal-binding</keyword>
<sequence length="513" mass="57721">MISALTIVLLALPLVLYVVDKVRRTSKLAHLAGPSYPLPLLGHLKDMFGPRATFLDRCNAFLQRWGPEPVKFWVGETPSVSLTRPEDLEPLLSSQREVFKPDQMYKAVSGFFGDGLITLNGDQWFAHRRALTPAFHFKVLERYAGIFTRRAAALAEQLSSEVPAGQSFNIVRPLGAFVIGSIMETAFGIDAATDESHRSDTMDRLVRATEDAFFIVMHRIFHPWLLIDFVFKLTPHGRVARDHEDIICDMTRRVIAAKKAQLKQGAKDAAADQDDVKGAVDDDDGVRKKFTFLDMALGDKSLVLSDKEIIEEVRTLIAVQQTTASTLSFIAVMLALNPEVQERARAEVREVDAVEGLLPLDRLKRLKYVERVIKETLRLFPVTAAFGRKLKSEVKLPTQTIPAGVVINMFVYRTHRDPRHWPEPERFDPDRFLPEQCAGRHPYAYVPFSAGPRNCIGQRYAMLQMLAVVSAWLARFRLLPGDGCESREALRVNMDIFLCIEGGANVRLEPLEA</sequence>
<name>A0A6J1SRX5_FRAOC</name>
<evidence type="ECO:0000256" key="9">
    <source>
        <dbReference type="ARBA" id="ARBA00023002"/>
    </source>
</evidence>
<dbReference type="AlphaFoldDB" id="A0A6J1SRX5"/>
<dbReference type="InterPro" id="IPR036396">
    <property type="entry name" value="Cyt_P450_sf"/>
</dbReference>
<evidence type="ECO:0000313" key="18">
    <source>
        <dbReference type="RefSeq" id="XP_052123820.1"/>
    </source>
</evidence>
<evidence type="ECO:0000256" key="2">
    <source>
        <dbReference type="ARBA" id="ARBA00004174"/>
    </source>
</evidence>
<dbReference type="InterPro" id="IPR001128">
    <property type="entry name" value="Cyt_P450"/>
</dbReference>
<dbReference type="CDD" id="cd20628">
    <property type="entry name" value="CYP4"/>
    <property type="match status" value="1"/>
</dbReference>
<dbReference type="PRINTS" id="PR00385">
    <property type="entry name" value="P450"/>
</dbReference>
<dbReference type="GO" id="GO:0005789">
    <property type="term" value="C:endoplasmic reticulum membrane"/>
    <property type="evidence" value="ECO:0007669"/>
    <property type="project" value="UniProtKB-SubCell"/>
</dbReference>
<dbReference type="PANTHER" id="PTHR24291">
    <property type="entry name" value="CYTOCHROME P450 FAMILY 4"/>
    <property type="match status" value="1"/>
</dbReference>
<evidence type="ECO:0000256" key="13">
    <source>
        <dbReference type="PIRSR" id="PIRSR602401-1"/>
    </source>
</evidence>